<dbReference type="Proteomes" id="UP000008225">
    <property type="component" value="Chromosome 5"/>
</dbReference>
<dbReference type="OMA" id="KWKQWTS"/>
<dbReference type="SMART" id="SM00248">
    <property type="entry name" value="ANK"/>
    <property type="match status" value="2"/>
</dbReference>
<dbReference type="PANTHER" id="PTHR22677">
    <property type="entry name" value="ANKYRIN REPEAT DOMAIN-CONTAINING PROTEIN 60"/>
    <property type="match status" value="1"/>
</dbReference>
<organism evidence="4 5">
    <name type="scientific">Callithrix jacchus</name>
    <name type="common">White-tufted-ear marmoset</name>
    <name type="synonym">Simia Jacchus</name>
    <dbReference type="NCBI Taxonomy" id="9483"/>
    <lineage>
        <taxon>Eukaryota</taxon>
        <taxon>Metazoa</taxon>
        <taxon>Chordata</taxon>
        <taxon>Craniata</taxon>
        <taxon>Vertebrata</taxon>
        <taxon>Euteleostomi</taxon>
        <taxon>Mammalia</taxon>
        <taxon>Eutheria</taxon>
        <taxon>Euarchontoglires</taxon>
        <taxon>Primates</taxon>
        <taxon>Haplorrhini</taxon>
        <taxon>Platyrrhini</taxon>
        <taxon>Cebidae</taxon>
        <taxon>Callitrichinae</taxon>
        <taxon>Callithrix</taxon>
        <taxon>Callithrix</taxon>
    </lineage>
</organism>
<sequence>MTRGRGRAMQRAAAGAGGTRAAGPLRGAPRLDPNPGRRGGAGAGMQGGSGPRVGSAGSRPLPAQPPARARGWSASPDLAPDVFILRVRLEETGEMFRVANCRGDMTVRELKEELDLMVGIPFNLQQLQYLDEGVLMDDATLTFHDVVPGGMISLRVWHHDGWTQLVLAAVEGDPSKLSCLGVTEDSFYRTANSEHFEGEKWKQWTSQRAFVALYVASHRGHVDAVQYLLEHGASCLSRSPLGRTPLHVAAAMGQLDCISLLVRQGASIHDRDAKGETPISIAHRLNQIQSERQMYLLHRRAKSGIRDPSDLVVQKTLQRVKSGFGSKKVMMTPH</sequence>
<evidence type="ECO:0000313" key="4">
    <source>
        <dbReference type="Ensembl" id="ENSCJAP00000093011.1"/>
    </source>
</evidence>
<gene>
    <name evidence="4" type="primary">ANKRD60</name>
</gene>
<proteinExistence type="predicted"/>
<feature type="domain" description="Ubiquitin-like" evidence="3">
    <location>
        <begin position="85"/>
        <end position="161"/>
    </location>
</feature>
<feature type="repeat" description="ANK" evidence="1">
    <location>
        <begin position="208"/>
        <end position="240"/>
    </location>
</feature>
<dbReference type="SUPFAM" id="SSF48403">
    <property type="entry name" value="Ankyrin repeat"/>
    <property type="match status" value="1"/>
</dbReference>
<dbReference type="GeneTree" id="ENSGT00390000015137"/>
<feature type="repeat" description="ANK" evidence="1">
    <location>
        <begin position="241"/>
        <end position="273"/>
    </location>
</feature>
<evidence type="ECO:0000313" key="5">
    <source>
        <dbReference type="Proteomes" id="UP000008225"/>
    </source>
</evidence>
<dbReference type="AlphaFoldDB" id="A0A8I3XDQ3"/>
<dbReference type="PROSITE" id="PS50053">
    <property type="entry name" value="UBIQUITIN_2"/>
    <property type="match status" value="1"/>
</dbReference>
<evidence type="ECO:0000256" key="1">
    <source>
        <dbReference type="PROSITE-ProRule" id="PRU00023"/>
    </source>
</evidence>
<dbReference type="Gene3D" id="1.25.40.20">
    <property type="entry name" value="Ankyrin repeat-containing domain"/>
    <property type="match status" value="1"/>
</dbReference>
<dbReference type="SUPFAM" id="SSF54236">
    <property type="entry name" value="Ubiquitin-like"/>
    <property type="match status" value="1"/>
</dbReference>
<feature type="compositionally biased region" description="Gly residues" evidence="2">
    <location>
        <begin position="37"/>
        <end position="51"/>
    </location>
</feature>
<dbReference type="PANTHER" id="PTHR22677:SF3">
    <property type="entry name" value="ANKYRIN REPEAT DOMAIN-CONTAINING PROTEIN 60"/>
    <property type="match status" value="1"/>
</dbReference>
<feature type="region of interest" description="Disordered" evidence="2">
    <location>
        <begin position="1"/>
        <end position="73"/>
    </location>
</feature>
<keyword evidence="1" id="KW-0040">ANK repeat</keyword>
<keyword evidence="5" id="KW-1185">Reference proteome</keyword>
<dbReference type="GeneID" id="100405592"/>
<reference evidence="4 5" key="1">
    <citation type="submission" date="2009-03" db="EMBL/GenBank/DDBJ databases">
        <authorList>
            <person name="Warren W."/>
            <person name="Ye L."/>
            <person name="Minx P."/>
            <person name="Worley K."/>
            <person name="Gibbs R."/>
            <person name="Wilson R.K."/>
        </authorList>
    </citation>
    <scope>NUCLEOTIDE SEQUENCE [LARGE SCALE GENOMIC DNA]</scope>
</reference>
<reference evidence="4" key="3">
    <citation type="submission" date="2025-09" db="UniProtKB">
        <authorList>
            <consortium name="Ensembl"/>
        </authorList>
    </citation>
    <scope>IDENTIFICATION</scope>
</reference>
<dbReference type="Pfam" id="PF12796">
    <property type="entry name" value="Ank_2"/>
    <property type="match status" value="1"/>
</dbReference>
<dbReference type="Gene3D" id="3.10.20.90">
    <property type="entry name" value="Phosphatidylinositol 3-kinase Catalytic Subunit, Chain A, domain 1"/>
    <property type="match status" value="1"/>
</dbReference>
<evidence type="ECO:0000256" key="2">
    <source>
        <dbReference type="SAM" id="MobiDB-lite"/>
    </source>
</evidence>
<dbReference type="RefSeq" id="XP_035154899.1">
    <property type="nucleotide sequence ID" value="XM_035299008.2"/>
</dbReference>
<dbReference type="CDD" id="cd17063">
    <property type="entry name" value="Ubl_ANKRD60"/>
    <property type="match status" value="1"/>
</dbReference>
<protein>
    <submittedName>
        <fullName evidence="4">Ankyrin repeat domain 60</fullName>
    </submittedName>
</protein>
<feature type="compositionally biased region" description="Low complexity" evidence="2">
    <location>
        <begin position="21"/>
        <end position="31"/>
    </location>
</feature>
<dbReference type="PROSITE" id="PS50088">
    <property type="entry name" value="ANK_REPEAT"/>
    <property type="match status" value="2"/>
</dbReference>
<dbReference type="InterPro" id="IPR029071">
    <property type="entry name" value="Ubiquitin-like_domsf"/>
</dbReference>
<dbReference type="InterPro" id="IPR036770">
    <property type="entry name" value="Ankyrin_rpt-contain_sf"/>
</dbReference>
<dbReference type="KEGG" id="cjc:100405592"/>
<evidence type="ECO:0000259" key="3">
    <source>
        <dbReference type="PROSITE" id="PS50053"/>
    </source>
</evidence>
<dbReference type="InterPro" id="IPR039323">
    <property type="entry name" value="ANKRD_45/46/60"/>
</dbReference>
<accession>A0A8I3XDQ3</accession>
<dbReference type="Ensembl" id="ENSCJAT00000119558.1">
    <property type="protein sequence ID" value="ENSCJAP00000093011.1"/>
    <property type="gene ID" value="ENSCJAG00000075054.1"/>
</dbReference>
<reference evidence="4" key="2">
    <citation type="submission" date="2025-08" db="UniProtKB">
        <authorList>
            <consortium name="Ensembl"/>
        </authorList>
    </citation>
    <scope>IDENTIFICATION</scope>
</reference>
<name>A0A8I3XDQ3_CALJA</name>
<dbReference type="InterPro" id="IPR002110">
    <property type="entry name" value="Ankyrin_rpt"/>
</dbReference>
<dbReference type="InterPro" id="IPR000626">
    <property type="entry name" value="Ubiquitin-like_dom"/>
</dbReference>
<dbReference type="PROSITE" id="PS50297">
    <property type="entry name" value="ANK_REP_REGION"/>
    <property type="match status" value="2"/>
</dbReference>
<dbReference type="OrthoDB" id="10258888at2759"/>
<dbReference type="CTD" id="140731"/>